<evidence type="ECO:0000256" key="5">
    <source>
        <dbReference type="ARBA" id="ARBA00022833"/>
    </source>
</evidence>
<feature type="compositionally biased region" description="Basic and acidic residues" evidence="12">
    <location>
        <begin position="299"/>
        <end position="322"/>
    </location>
</feature>
<dbReference type="Pfam" id="PF01400">
    <property type="entry name" value="Astacin"/>
    <property type="match status" value="1"/>
</dbReference>
<dbReference type="InterPro" id="IPR024079">
    <property type="entry name" value="MetalloPept_cat_dom_sf"/>
</dbReference>
<dbReference type="PANTHER" id="PTHR10127:SF813">
    <property type="entry name" value="ZINC METALLOPROTEINASE DPY-31"/>
    <property type="match status" value="1"/>
</dbReference>
<keyword evidence="7 10" id="KW-1015">Disulfide bond</keyword>
<dbReference type="GO" id="GO:0008270">
    <property type="term" value="F:zinc ion binding"/>
    <property type="evidence" value="ECO:0007669"/>
    <property type="project" value="UniProtKB-UniRule"/>
</dbReference>
<dbReference type="SMART" id="SM00235">
    <property type="entry name" value="ZnMc"/>
    <property type="match status" value="1"/>
</dbReference>
<dbReference type="Gene3D" id="2.60.120.290">
    <property type="entry name" value="Spermadhesin, CUB domain"/>
    <property type="match status" value="1"/>
</dbReference>
<keyword evidence="5 10" id="KW-0862">Zinc</keyword>
<dbReference type="SMART" id="SM00209">
    <property type="entry name" value="TSP1"/>
    <property type="match status" value="1"/>
</dbReference>
<dbReference type="SUPFAM" id="SSF49854">
    <property type="entry name" value="Spermadhesin, CUB domain"/>
    <property type="match status" value="1"/>
</dbReference>
<evidence type="ECO:0000256" key="8">
    <source>
        <dbReference type="ARBA" id="ARBA00023180"/>
    </source>
</evidence>
<dbReference type="InterPro" id="IPR000884">
    <property type="entry name" value="TSP1_rpt"/>
</dbReference>
<dbReference type="PROSITE" id="PS50092">
    <property type="entry name" value="TSP1"/>
    <property type="match status" value="1"/>
</dbReference>
<dbReference type="SMART" id="SM00042">
    <property type="entry name" value="CUB"/>
    <property type="match status" value="1"/>
</dbReference>
<keyword evidence="13" id="KW-1133">Transmembrane helix</keyword>
<evidence type="ECO:0000259" key="14">
    <source>
        <dbReference type="PROSITE" id="PS01180"/>
    </source>
</evidence>
<dbReference type="GO" id="GO:0018996">
    <property type="term" value="P:molting cycle, collagen and cuticulin-based cuticle"/>
    <property type="evidence" value="ECO:0007669"/>
    <property type="project" value="UniProtKB-ARBA"/>
</dbReference>
<dbReference type="GO" id="GO:0004222">
    <property type="term" value="F:metalloendopeptidase activity"/>
    <property type="evidence" value="ECO:0007669"/>
    <property type="project" value="UniProtKB-UniRule"/>
</dbReference>
<dbReference type="PRINTS" id="PR00480">
    <property type="entry name" value="ASTACIN"/>
</dbReference>
<evidence type="ECO:0000256" key="10">
    <source>
        <dbReference type="PROSITE-ProRule" id="PRU01211"/>
    </source>
</evidence>
<keyword evidence="1" id="KW-0245">EGF-like domain</keyword>
<dbReference type="Pfam" id="PF00431">
    <property type="entry name" value="CUB"/>
    <property type="match status" value="1"/>
</dbReference>
<evidence type="ECO:0000256" key="2">
    <source>
        <dbReference type="ARBA" id="ARBA00022670"/>
    </source>
</evidence>
<feature type="binding site" evidence="10">
    <location>
        <position position="456"/>
    </location>
    <ligand>
        <name>Zn(2+)</name>
        <dbReference type="ChEBI" id="CHEBI:29105"/>
        <note>catalytic</note>
    </ligand>
</feature>
<dbReference type="InterPro" id="IPR000859">
    <property type="entry name" value="CUB_dom"/>
</dbReference>
<comment type="caution">
    <text evidence="9">Lacks conserved residue(s) required for the propagation of feature annotation.</text>
</comment>
<dbReference type="OrthoDB" id="431034at2759"/>
<feature type="domain" description="Peptidase M12A" evidence="15">
    <location>
        <begin position="351"/>
        <end position="550"/>
    </location>
</feature>
<keyword evidence="2 10" id="KW-0645">Protease</keyword>
<evidence type="ECO:0000256" key="13">
    <source>
        <dbReference type="SAM" id="Phobius"/>
    </source>
</evidence>
<dbReference type="AlphaFoldDB" id="A0A0V0UCB9"/>
<evidence type="ECO:0000259" key="15">
    <source>
        <dbReference type="PROSITE" id="PS51864"/>
    </source>
</evidence>
<dbReference type="SUPFAM" id="SSF82895">
    <property type="entry name" value="TSP-1 type 1 repeat"/>
    <property type="match status" value="1"/>
</dbReference>
<dbReference type="InterPro" id="IPR035914">
    <property type="entry name" value="Sperma_CUB_dom_sf"/>
</dbReference>
<dbReference type="EC" id="3.4.24.-" evidence="11"/>
<keyword evidence="8" id="KW-0325">Glycoprotein</keyword>
<dbReference type="PANTHER" id="PTHR10127">
    <property type="entry name" value="DISCOIDIN, CUB, EGF, LAMININ , AND ZINC METALLOPROTEASE DOMAIN CONTAINING"/>
    <property type="match status" value="1"/>
</dbReference>
<dbReference type="GO" id="GO:0006508">
    <property type="term" value="P:proteolysis"/>
    <property type="evidence" value="ECO:0007669"/>
    <property type="project" value="UniProtKB-KW"/>
</dbReference>
<dbReference type="Proteomes" id="UP000055048">
    <property type="component" value="Unassembled WGS sequence"/>
</dbReference>
<dbReference type="STRING" id="144512.A0A0V0UCB9"/>
<name>A0A0V0UCB9_9BILA</name>
<evidence type="ECO:0000313" key="17">
    <source>
        <dbReference type="Proteomes" id="UP000055048"/>
    </source>
</evidence>
<dbReference type="PROSITE" id="PS51864">
    <property type="entry name" value="ASTACIN"/>
    <property type="match status" value="1"/>
</dbReference>
<evidence type="ECO:0000256" key="7">
    <source>
        <dbReference type="ARBA" id="ARBA00023157"/>
    </source>
</evidence>
<feature type="disulfide bond" evidence="10">
    <location>
        <begin position="394"/>
        <end position="549"/>
    </location>
</feature>
<keyword evidence="17" id="KW-1185">Reference proteome</keyword>
<evidence type="ECO:0000256" key="1">
    <source>
        <dbReference type="ARBA" id="ARBA00022536"/>
    </source>
</evidence>
<feature type="non-terminal residue" evidence="16">
    <location>
        <position position="1"/>
    </location>
</feature>
<feature type="binding site" evidence="10">
    <location>
        <position position="450"/>
    </location>
    <ligand>
        <name>Zn(2+)</name>
        <dbReference type="ChEBI" id="CHEBI:29105"/>
        <note>catalytic</note>
    </ligand>
</feature>
<feature type="region of interest" description="Disordered" evidence="12">
    <location>
        <begin position="276"/>
        <end position="322"/>
    </location>
</feature>
<dbReference type="EMBL" id="JYDJ01000022">
    <property type="protein sequence ID" value="KRX48911.1"/>
    <property type="molecule type" value="Genomic_DNA"/>
</dbReference>
<feature type="domain" description="CUB" evidence="14">
    <location>
        <begin position="594"/>
        <end position="710"/>
    </location>
</feature>
<keyword evidence="6 10" id="KW-0482">Metalloprotease</keyword>
<dbReference type="PROSITE" id="PS01180">
    <property type="entry name" value="CUB"/>
    <property type="match status" value="1"/>
</dbReference>
<dbReference type="InterPro" id="IPR036383">
    <property type="entry name" value="TSP1_rpt_sf"/>
</dbReference>
<dbReference type="InterPro" id="IPR006026">
    <property type="entry name" value="Peptidase_Metallo"/>
</dbReference>
<evidence type="ECO:0000256" key="11">
    <source>
        <dbReference type="RuleBase" id="RU361183"/>
    </source>
</evidence>
<evidence type="ECO:0000256" key="6">
    <source>
        <dbReference type="ARBA" id="ARBA00023049"/>
    </source>
</evidence>
<dbReference type="Gene3D" id="2.20.100.10">
    <property type="entry name" value="Thrombospondin type-1 (TSP1) repeat"/>
    <property type="match status" value="1"/>
</dbReference>
<reference evidence="16 17" key="1">
    <citation type="submission" date="2015-01" db="EMBL/GenBank/DDBJ databases">
        <title>Evolution of Trichinella species and genotypes.</title>
        <authorList>
            <person name="Korhonen P.K."/>
            <person name="Edoardo P."/>
            <person name="Giuseppe L.R."/>
            <person name="Gasser R.B."/>
        </authorList>
    </citation>
    <scope>NUCLEOTIDE SEQUENCE [LARGE SCALE GENOMIC DNA]</scope>
    <source>
        <strain evidence="16">ISS417</strain>
    </source>
</reference>
<dbReference type="InterPro" id="IPR034035">
    <property type="entry name" value="Astacin-like_dom"/>
</dbReference>
<dbReference type="CDD" id="cd04280">
    <property type="entry name" value="ZnMc_astacin_like"/>
    <property type="match status" value="1"/>
</dbReference>
<keyword evidence="13" id="KW-0812">Transmembrane</keyword>
<dbReference type="CDD" id="cd00041">
    <property type="entry name" value="CUB"/>
    <property type="match status" value="1"/>
</dbReference>
<keyword evidence="13" id="KW-0472">Membrane</keyword>
<accession>A0A0V0UCB9</accession>
<dbReference type="FunFam" id="3.40.390.10:FF:000028">
    <property type="entry name" value="Zinc metalloproteinase"/>
    <property type="match status" value="1"/>
</dbReference>
<organism evidence="16 17">
    <name type="scientific">Trichinella murrelli</name>
    <dbReference type="NCBI Taxonomy" id="144512"/>
    <lineage>
        <taxon>Eukaryota</taxon>
        <taxon>Metazoa</taxon>
        <taxon>Ecdysozoa</taxon>
        <taxon>Nematoda</taxon>
        <taxon>Enoplea</taxon>
        <taxon>Dorylaimia</taxon>
        <taxon>Trichinellida</taxon>
        <taxon>Trichinellidae</taxon>
        <taxon>Trichinella</taxon>
    </lineage>
</organism>
<feature type="binding site" evidence="10">
    <location>
        <position position="446"/>
    </location>
    <ligand>
        <name>Zn(2+)</name>
        <dbReference type="ChEBI" id="CHEBI:29105"/>
        <note>catalytic</note>
    </ligand>
</feature>
<keyword evidence="3 10" id="KW-0479">Metal-binding</keyword>
<comment type="caution">
    <text evidence="16">The sequence shown here is derived from an EMBL/GenBank/DDBJ whole genome shotgun (WGS) entry which is preliminary data.</text>
</comment>
<dbReference type="InterPro" id="IPR001506">
    <property type="entry name" value="Peptidase_M12A"/>
</dbReference>
<feature type="active site" evidence="10">
    <location>
        <position position="447"/>
    </location>
</feature>
<feature type="transmembrane region" description="Helical" evidence="13">
    <location>
        <begin position="99"/>
        <end position="119"/>
    </location>
</feature>
<dbReference type="Pfam" id="PF00090">
    <property type="entry name" value="TSP_1"/>
    <property type="match status" value="1"/>
</dbReference>
<evidence type="ECO:0000313" key="16">
    <source>
        <dbReference type="EMBL" id="KRX48911.1"/>
    </source>
</evidence>
<evidence type="ECO:0000256" key="3">
    <source>
        <dbReference type="ARBA" id="ARBA00022723"/>
    </source>
</evidence>
<proteinExistence type="predicted"/>
<dbReference type="SUPFAM" id="SSF55486">
    <property type="entry name" value="Metalloproteases ('zincins'), catalytic domain"/>
    <property type="match status" value="1"/>
</dbReference>
<evidence type="ECO:0000256" key="9">
    <source>
        <dbReference type="PROSITE-ProRule" id="PRU00059"/>
    </source>
</evidence>
<evidence type="ECO:0000256" key="4">
    <source>
        <dbReference type="ARBA" id="ARBA00022801"/>
    </source>
</evidence>
<gene>
    <name evidence="16" type="primary">dpy-31</name>
    <name evidence="16" type="ORF">T05_310</name>
</gene>
<feature type="transmembrane region" description="Helical" evidence="13">
    <location>
        <begin position="57"/>
        <end position="79"/>
    </location>
</feature>
<sequence length="825" mass="94600">YAGWIANACNSFNGSQRRRTPSCHCDRVGFWYLSVRKYYRGSVIFSPYYFFKYLFHFHHFVLSVVLLFALFGLLCSTSFRLTACRTKTKKRIRERSSAFGLYPFAHLLTTSPPFLPLSLSLHHSVFVQDLPKIIFSHLLLPNKTVMQISSLLLSLICLIDIHCHAENADEHHRQQRSAEVVKQKPGRDLLTADVDNPTSDLIDSNIRKKAFTFGQTKQQRDRINFILKQMQQLMLSNVKMERLAVADTKSMVPSLEKRISNQIEANLYQSEDSFHRRLQDQRKNASNSSIDYLKHKPHKEQPGRFMDSDPHGKSPEESGSHYEGDIVLTPEQAEELYSSLVHKNDRRQKRKFIALNARHWDSSVPIDYSFDGSHTSKQERLIELALKHWENVTCLRFRRRFDTPKGNRIIFTDVDGCASNVGRNPMKEPQYVSLSLDCMKLGVIAHEVAHALGFWHEQSRPDRDRFVNVVWRNIDEGSLAQFLKEQTREVDSKGIPYDYGSIMHYRSKAFAKNGDLYTLLTNVQNYQRTIGQRDHLSFNDIRLMNQIYCSHVCTPLNCQRGGYTDPKKCSRCRCPDGFTGKLCEIVMPGFDANCGGLVAVKSRWHYFSSPNYPKAFKAGQECSWLFRASDGLRVELEFIERFDIYCKAEHSLCMDYIEIRNSSDFANTGMRLCCHNIPKQRIYSSTTDMLVLFRSFYRSGLGFRARVRAVVKGERLRSIRSVPPSGEWEKWGEWSPCSVSCGGCGVQTRQRKCPKDSLCAGESTSVQSCGNVPCEKCKEEKLVSVSCGLWGLFRCEAMQSVEVPCKEKCCTGYTVVNGVCEPVTL</sequence>
<comment type="cofactor">
    <cofactor evidence="10 11">
        <name>Zn(2+)</name>
        <dbReference type="ChEBI" id="CHEBI:29105"/>
    </cofactor>
    <text evidence="10 11">Binds 1 zinc ion per subunit.</text>
</comment>
<keyword evidence="4 10" id="KW-0378">Hydrolase</keyword>
<evidence type="ECO:0000256" key="12">
    <source>
        <dbReference type="SAM" id="MobiDB-lite"/>
    </source>
</evidence>
<dbReference type="Gene3D" id="3.40.390.10">
    <property type="entry name" value="Collagenase (Catalytic Domain)"/>
    <property type="match status" value="1"/>
</dbReference>
<protein>
    <recommendedName>
        <fullName evidence="11">Metalloendopeptidase</fullName>
        <ecNumber evidence="11">3.4.24.-</ecNumber>
    </recommendedName>
</protein>